<reference evidence="5" key="1">
    <citation type="journal article" date="2019" name="Int. J. Syst. Evol. Microbiol.">
        <title>The Global Catalogue of Microorganisms (GCM) 10K type strain sequencing project: providing services to taxonomists for standard genome sequencing and annotation.</title>
        <authorList>
            <consortium name="The Broad Institute Genomics Platform"/>
            <consortium name="The Broad Institute Genome Sequencing Center for Infectious Disease"/>
            <person name="Wu L."/>
            <person name="Ma J."/>
        </authorList>
    </citation>
    <scope>NUCLEOTIDE SEQUENCE [LARGE SCALE GENOMIC DNA]</scope>
    <source>
        <strain evidence="5">CCUG 56029</strain>
    </source>
</reference>
<dbReference type="SUPFAM" id="SSF102546">
    <property type="entry name" value="RbsD-like"/>
    <property type="match status" value="1"/>
</dbReference>
<keyword evidence="5" id="KW-1185">Reference proteome</keyword>
<dbReference type="Proteomes" id="UP001597213">
    <property type="component" value="Unassembled WGS sequence"/>
</dbReference>
<dbReference type="InterPro" id="IPR023750">
    <property type="entry name" value="RbsD-like_sf"/>
</dbReference>
<protein>
    <submittedName>
        <fullName evidence="4">RbsD/FucU family protein</fullName>
    </submittedName>
</protein>
<dbReference type="InterPro" id="IPR007721">
    <property type="entry name" value="RbsD_FucU"/>
</dbReference>
<evidence type="ECO:0000256" key="1">
    <source>
        <dbReference type="ARBA" id="ARBA00000223"/>
    </source>
</evidence>
<dbReference type="Pfam" id="PF05025">
    <property type="entry name" value="RbsD_FucU"/>
    <property type="match status" value="1"/>
</dbReference>
<dbReference type="InterPro" id="IPR050443">
    <property type="entry name" value="RbsD/FucU_mutarotase"/>
</dbReference>
<organism evidence="4 5">
    <name type="scientific">Paracoccus pacificus</name>
    <dbReference type="NCBI Taxonomy" id="1463598"/>
    <lineage>
        <taxon>Bacteria</taxon>
        <taxon>Pseudomonadati</taxon>
        <taxon>Pseudomonadota</taxon>
        <taxon>Alphaproteobacteria</taxon>
        <taxon>Rhodobacterales</taxon>
        <taxon>Paracoccaceae</taxon>
        <taxon>Paracoccus</taxon>
    </lineage>
</organism>
<sequence length="144" mass="15457">MLKGIDPLISPDLLRVLAQMGHGDEIAICDANFPATSVAAATVHGQALRIDCDARRALQAVLSLIPIDDFLPDPVITMQVVGDPEAVPVAVGISTPLLAEHGATPKGIERFAFYERARACFAVLSTREERPYGNFIIRKGVILP</sequence>
<dbReference type="EMBL" id="JBHUEN010000021">
    <property type="protein sequence ID" value="MFD1881781.1"/>
    <property type="molecule type" value="Genomic_DNA"/>
</dbReference>
<dbReference type="RefSeq" id="WP_379141921.1">
    <property type="nucleotide sequence ID" value="NZ_JBHUEN010000021.1"/>
</dbReference>
<comment type="catalytic activity">
    <reaction evidence="3">
        <text>alpha-L-fucose = beta-L-fucose</text>
        <dbReference type="Rhea" id="RHEA:25580"/>
        <dbReference type="ChEBI" id="CHEBI:42548"/>
        <dbReference type="ChEBI" id="CHEBI:42589"/>
        <dbReference type="EC" id="5.1.3.29"/>
    </reaction>
</comment>
<evidence type="ECO:0000313" key="5">
    <source>
        <dbReference type="Proteomes" id="UP001597213"/>
    </source>
</evidence>
<proteinExistence type="predicted"/>
<evidence type="ECO:0000256" key="3">
    <source>
        <dbReference type="ARBA" id="ARBA00036324"/>
    </source>
</evidence>
<comment type="caution">
    <text evidence="4">The sequence shown here is derived from an EMBL/GenBank/DDBJ whole genome shotgun (WGS) entry which is preliminary data.</text>
</comment>
<evidence type="ECO:0000313" key="4">
    <source>
        <dbReference type="EMBL" id="MFD1881781.1"/>
    </source>
</evidence>
<evidence type="ECO:0000256" key="2">
    <source>
        <dbReference type="ARBA" id="ARBA00023235"/>
    </source>
</evidence>
<gene>
    <name evidence="4" type="ORF">ACFSCT_08650</name>
</gene>
<dbReference type="PANTHER" id="PTHR31690">
    <property type="entry name" value="FUCOSE MUTAROTASE"/>
    <property type="match status" value="1"/>
</dbReference>
<dbReference type="Gene3D" id="3.40.1650.10">
    <property type="entry name" value="RbsD-like domain"/>
    <property type="match status" value="1"/>
</dbReference>
<keyword evidence="2" id="KW-0413">Isomerase</keyword>
<comment type="catalytic activity">
    <reaction evidence="1">
        <text>beta-D-ribopyranose = beta-D-ribofuranose</text>
        <dbReference type="Rhea" id="RHEA:25432"/>
        <dbReference type="ChEBI" id="CHEBI:27476"/>
        <dbReference type="ChEBI" id="CHEBI:47002"/>
        <dbReference type="EC" id="5.4.99.62"/>
    </reaction>
</comment>
<dbReference type="PANTHER" id="PTHR31690:SF4">
    <property type="entry name" value="FUCOSE MUTAROTASE"/>
    <property type="match status" value="1"/>
</dbReference>
<name>A0ABW4R684_9RHOB</name>
<accession>A0ABW4R684</accession>